<protein>
    <recommendedName>
        <fullName evidence="3">DDE-1 domain-containing protein</fullName>
    </recommendedName>
</protein>
<dbReference type="EMBL" id="KQ981774">
    <property type="protein sequence ID" value="KYN35818.1"/>
    <property type="molecule type" value="Genomic_DNA"/>
</dbReference>
<evidence type="ECO:0000313" key="1">
    <source>
        <dbReference type="EMBL" id="KYN35818.1"/>
    </source>
</evidence>
<dbReference type="Proteomes" id="UP000078541">
    <property type="component" value="Unassembled WGS sequence"/>
</dbReference>
<accession>A0A151JU73</accession>
<evidence type="ECO:0008006" key="3">
    <source>
        <dbReference type="Google" id="ProtNLM"/>
    </source>
</evidence>
<proteinExistence type="predicted"/>
<keyword evidence="2" id="KW-1185">Reference proteome</keyword>
<gene>
    <name evidence="1" type="ORF">ALC56_09842</name>
</gene>
<dbReference type="AlphaFoldDB" id="A0A151JU73"/>
<organism evidence="1 2">
    <name type="scientific">Trachymyrmex septentrionalis</name>
    <dbReference type="NCBI Taxonomy" id="34720"/>
    <lineage>
        <taxon>Eukaryota</taxon>
        <taxon>Metazoa</taxon>
        <taxon>Ecdysozoa</taxon>
        <taxon>Arthropoda</taxon>
        <taxon>Hexapoda</taxon>
        <taxon>Insecta</taxon>
        <taxon>Pterygota</taxon>
        <taxon>Neoptera</taxon>
        <taxon>Endopterygota</taxon>
        <taxon>Hymenoptera</taxon>
        <taxon>Apocrita</taxon>
        <taxon>Aculeata</taxon>
        <taxon>Formicoidea</taxon>
        <taxon>Formicidae</taxon>
        <taxon>Myrmicinae</taxon>
        <taxon>Trachymyrmex</taxon>
    </lineage>
</organism>
<reference evidence="1 2" key="1">
    <citation type="submission" date="2016-03" db="EMBL/GenBank/DDBJ databases">
        <title>Trachymyrmex septentrionalis WGS genome.</title>
        <authorList>
            <person name="Nygaard S."/>
            <person name="Hu H."/>
            <person name="Boomsma J."/>
            <person name="Zhang G."/>
        </authorList>
    </citation>
    <scope>NUCLEOTIDE SEQUENCE [LARGE SCALE GENOMIC DNA]</scope>
    <source>
        <strain evidence="1">Tsep2-gDNA-1</strain>
        <tissue evidence="1">Whole body</tissue>
    </source>
</reference>
<sequence length="217" mass="24281">MNPPAERPYETLKAELIKRLTLSQEHKTLKKEPRLEDPSRIYNLDETKTTTVQNSGKVIAEKGSKAVCKVTNTEKAFLVTTCCIIRADGNYLPPVLIFPRFNFRDSLELAKANGVHILTLPFNFDSWMMSHPGKTVSIYEIAEFVGPALPSAMTSNNMINAFKMISIFPYNSHAFRDDDFLSSLVSERPHTIDVSTEETDNITGLLSSPCNECCSIS</sequence>
<dbReference type="STRING" id="34720.A0A151JU73"/>
<name>A0A151JU73_9HYME</name>
<evidence type="ECO:0000313" key="2">
    <source>
        <dbReference type="Proteomes" id="UP000078541"/>
    </source>
</evidence>